<proteinExistence type="predicted"/>
<comment type="caution">
    <text evidence="1">The sequence shown here is derived from an EMBL/GenBank/DDBJ whole genome shotgun (WGS) entry which is preliminary data.</text>
</comment>
<organism evidence="1 2">
    <name type="scientific">Catharanthus roseus</name>
    <name type="common">Madagascar periwinkle</name>
    <name type="synonym">Vinca rosea</name>
    <dbReference type="NCBI Taxonomy" id="4058"/>
    <lineage>
        <taxon>Eukaryota</taxon>
        <taxon>Viridiplantae</taxon>
        <taxon>Streptophyta</taxon>
        <taxon>Embryophyta</taxon>
        <taxon>Tracheophyta</taxon>
        <taxon>Spermatophyta</taxon>
        <taxon>Magnoliopsida</taxon>
        <taxon>eudicotyledons</taxon>
        <taxon>Gunneridae</taxon>
        <taxon>Pentapetalae</taxon>
        <taxon>asterids</taxon>
        <taxon>lamiids</taxon>
        <taxon>Gentianales</taxon>
        <taxon>Apocynaceae</taxon>
        <taxon>Rauvolfioideae</taxon>
        <taxon>Vinceae</taxon>
        <taxon>Catharanthinae</taxon>
        <taxon>Catharanthus</taxon>
    </lineage>
</organism>
<gene>
    <name evidence="1" type="ORF">M9H77_15526</name>
</gene>
<name>A0ACC0B083_CATRO</name>
<accession>A0ACC0B083</accession>
<evidence type="ECO:0000313" key="2">
    <source>
        <dbReference type="Proteomes" id="UP001060085"/>
    </source>
</evidence>
<dbReference type="Proteomes" id="UP001060085">
    <property type="component" value="Linkage Group LG04"/>
</dbReference>
<keyword evidence="2" id="KW-1185">Reference proteome</keyword>
<reference evidence="2" key="1">
    <citation type="journal article" date="2023" name="Nat. Plants">
        <title>Single-cell RNA sequencing provides a high-resolution roadmap for understanding the multicellular compartmentation of specialized metabolism.</title>
        <authorList>
            <person name="Sun S."/>
            <person name="Shen X."/>
            <person name="Li Y."/>
            <person name="Li Y."/>
            <person name="Wang S."/>
            <person name="Li R."/>
            <person name="Zhang H."/>
            <person name="Shen G."/>
            <person name="Guo B."/>
            <person name="Wei J."/>
            <person name="Xu J."/>
            <person name="St-Pierre B."/>
            <person name="Chen S."/>
            <person name="Sun C."/>
        </authorList>
    </citation>
    <scope>NUCLEOTIDE SEQUENCE [LARGE SCALE GENOMIC DNA]</scope>
</reference>
<evidence type="ECO:0000313" key="1">
    <source>
        <dbReference type="EMBL" id="KAI5665673.1"/>
    </source>
</evidence>
<protein>
    <submittedName>
        <fullName evidence="1">Uncharacterized protein</fullName>
    </submittedName>
</protein>
<sequence>MILSALLTSVGINLGLCLLFFALYSILKKQPSNASVYTPRLLAEGESGEGGFFNLERLLPSAGWVRRAWQPSEDELLSTSGLDAVVFMRIFIFSLKVFSVAAIIGIFVLLPFNYMGNQLSLDFTGLENKTLESFTISNVDDGSNRLWIHFSAIYVFTGIVCCLLYLEYAYISSKRMAYFYSSKPQPCEFTVLVRSIPVTSGRGVSATVESFFTENYPSTYLSHCVVRRTSRLKKLINNADKLYRKLVHLRSENQTRQRYQRAGFMGLFGRKVDLLDHYEKKLEDMEDNMRTEQSSAVIQEVPAAFVSFKTRLAAALTLHIRQGTKPTEWVTERAPDPKDVYWPFFSASFIKRWICSLVVIVATIILTVLFLIPVVIVQGLTHLEQLEAWFPFLKSILRMAVVSQVITGYLPSIILQLFLSFVPPIMVMLSSIQGYIALSEIEKSACIKFLYFTVWNVFFANVLSGSALYRVDVFLEPKKIPELLAVAVPGQASFFIAYVVTSGWTSISSELFRLLPLISSYMGRICCGNSQEQIEVPSIPYHSEIPRILFFGLLGVTYFFLAPLILPFLLVYYCLGYIIYRNQLFTVYAPKFETGGKFWPIVHDSTVFSLVLMHIIAVGIFGLKKVPLASSFVLPLPVLTLIFNSYCHRRFLPIFKAYSAESLIKKDRDDENDPAISRFYEELATAYQDPALMPVRYSGNDERITSPLLHPREP</sequence>
<dbReference type="EMBL" id="CM044704">
    <property type="protein sequence ID" value="KAI5665673.1"/>
    <property type="molecule type" value="Genomic_DNA"/>
</dbReference>